<dbReference type="PROSITE" id="PS51184">
    <property type="entry name" value="JMJC"/>
    <property type="match status" value="1"/>
</dbReference>
<name>A0A1S3HCH1_LINAN</name>
<dbReference type="InterPro" id="IPR041667">
    <property type="entry name" value="Cupin_8"/>
</dbReference>
<dbReference type="PANTHER" id="PTHR12480:SF21">
    <property type="entry name" value="JMJC DOMAIN-CONTAINING PROTEIN 8"/>
    <property type="match status" value="1"/>
</dbReference>
<feature type="domain" description="JmjC" evidence="2">
    <location>
        <begin position="205"/>
        <end position="383"/>
    </location>
</feature>
<dbReference type="OrthoDB" id="203487at2759"/>
<protein>
    <submittedName>
        <fullName evidence="4">Bifunctional arginine demethylase and lysyl-hydroxylase JMJD6-like</fullName>
    </submittedName>
</protein>
<dbReference type="FunFam" id="2.60.120.650:FF:000081">
    <property type="entry name" value="Predicted protein"/>
    <property type="match status" value="1"/>
</dbReference>
<dbReference type="PANTHER" id="PTHR12480">
    <property type="entry name" value="ARGININE DEMETHYLASE AND LYSYL-HYDROXYLASE JMJD"/>
    <property type="match status" value="1"/>
</dbReference>
<evidence type="ECO:0000313" key="4">
    <source>
        <dbReference type="RefSeq" id="XP_013383727.1"/>
    </source>
</evidence>
<evidence type="ECO:0000313" key="3">
    <source>
        <dbReference type="Proteomes" id="UP000085678"/>
    </source>
</evidence>
<feature type="compositionally biased region" description="Basic residues" evidence="1">
    <location>
        <begin position="433"/>
        <end position="446"/>
    </location>
</feature>
<dbReference type="AlphaFoldDB" id="A0A1S3HCH1"/>
<evidence type="ECO:0000256" key="1">
    <source>
        <dbReference type="SAM" id="MobiDB-lite"/>
    </source>
</evidence>
<dbReference type="RefSeq" id="XP_013383727.1">
    <property type="nucleotide sequence ID" value="XM_013528273.1"/>
</dbReference>
<reference evidence="4" key="1">
    <citation type="submission" date="2025-08" db="UniProtKB">
        <authorList>
            <consortium name="RefSeq"/>
        </authorList>
    </citation>
    <scope>IDENTIFICATION</scope>
    <source>
        <tissue evidence="4">Gonads</tissue>
    </source>
</reference>
<dbReference type="GO" id="GO:0005634">
    <property type="term" value="C:nucleus"/>
    <property type="evidence" value="ECO:0007669"/>
    <property type="project" value="TreeGrafter"/>
</dbReference>
<dbReference type="SUPFAM" id="SSF51197">
    <property type="entry name" value="Clavaminate synthase-like"/>
    <property type="match status" value="1"/>
</dbReference>
<organism evidence="3 4">
    <name type="scientific">Lingula anatina</name>
    <name type="common">Brachiopod</name>
    <name type="synonym">Lingula unguis</name>
    <dbReference type="NCBI Taxonomy" id="7574"/>
    <lineage>
        <taxon>Eukaryota</taxon>
        <taxon>Metazoa</taxon>
        <taxon>Spiralia</taxon>
        <taxon>Lophotrochozoa</taxon>
        <taxon>Brachiopoda</taxon>
        <taxon>Linguliformea</taxon>
        <taxon>Lingulata</taxon>
        <taxon>Lingulida</taxon>
        <taxon>Linguloidea</taxon>
        <taxon>Lingulidae</taxon>
        <taxon>Lingula</taxon>
    </lineage>
</organism>
<evidence type="ECO:0000259" key="2">
    <source>
        <dbReference type="PROSITE" id="PS51184"/>
    </source>
</evidence>
<dbReference type="InterPro" id="IPR003347">
    <property type="entry name" value="JmjC_dom"/>
</dbReference>
<sequence>MLPLLAVLQGIMRNVKRHKTKTETEENDKNKEEKKKAERPSVRRKVKRQKHEPHIHWDRLCLLVFTVVNVPLLAWNWKHLKQKYLEYMEPEYEFKTFSFDHLSALSQREMNMKKYAYNYSTTHIDKRANLSRQEFTDVYDGAWPVIITDVVPKWGAYHWSKQFLLKYYGKDRITMKAVDGRLDNAESLALPLELYFKHAHEGTFRRWTYVEDELFIPTRPQLRRDVGDCEYLKEDYFQLFPEEVRPWNAMLLWGTPHSRSSLHIDPYNWTGTNAVIKGRKQWKLIPPGQDHLLYVKEGKMSGFPLECHKYNSPVDLYDLDLNTYPLVSQLVTIEVDQLPGELLIIPPGWFHQAYNPEETLAVSSQVMNSVNYRVVLEEILKAGNVPRTGWNPSLPYSSPQEQVQEVMSRLPKQLLKRGQAVTDDMQDQIQNGMKKKPRQQKRKWKKSSTWSQWSSDTSSG</sequence>
<accession>A0A1S3HCH1</accession>
<feature type="region of interest" description="Disordered" evidence="1">
    <location>
        <begin position="419"/>
        <end position="460"/>
    </location>
</feature>
<dbReference type="Proteomes" id="UP000085678">
    <property type="component" value="Unplaced"/>
</dbReference>
<dbReference type="Pfam" id="PF13621">
    <property type="entry name" value="Cupin_8"/>
    <property type="match status" value="1"/>
</dbReference>
<feature type="compositionally biased region" description="Basic and acidic residues" evidence="1">
    <location>
        <begin position="21"/>
        <end position="41"/>
    </location>
</feature>
<dbReference type="GO" id="GO:0000987">
    <property type="term" value="F:cis-regulatory region sequence-specific DNA binding"/>
    <property type="evidence" value="ECO:0007669"/>
    <property type="project" value="TreeGrafter"/>
</dbReference>
<dbReference type="InterPro" id="IPR050910">
    <property type="entry name" value="JMJD6_ArgDemeth/LysHydrox"/>
</dbReference>
<feature type="compositionally biased region" description="Low complexity" evidence="1">
    <location>
        <begin position="447"/>
        <end position="460"/>
    </location>
</feature>
<dbReference type="KEGG" id="lak:106154044"/>
<keyword evidence="3" id="KW-1185">Reference proteome</keyword>
<dbReference type="InParanoid" id="A0A1S3HCH1"/>
<proteinExistence type="predicted"/>
<dbReference type="SMART" id="SM00558">
    <property type="entry name" value="JmjC"/>
    <property type="match status" value="1"/>
</dbReference>
<dbReference type="STRING" id="7574.A0A1S3HCH1"/>
<dbReference type="Gene3D" id="2.60.120.650">
    <property type="entry name" value="Cupin"/>
    <property type="match status" value="1"/>
</dbReference>
<gene>
    <name evidence="4" type="primary">LOC106154044</name>
</gene>
<dbReference type="GeneID" id="106154044"/>
<feature type="region of interest" description="Disordered" evidence="1">
    <location>
        <begin position="16"/>
        <end position="48"/>
    </location>
</feature>